<feature type="compositionally biased region" description="Gly residues" evidence="3">
    <location>
        <begin position="119"/>
        <end position="139"/>
    </location>
</feature>
<name>A0A1E7KEM6_9ACTN</name>
<feature type="region of interest" description="Disordered" evidence="3">
    <location>
        <begin position="99"/>
        <end position="145"/>
    </location>
</feature>
<evidence type="ECO:0000256" key="1">
    <source>
        <dbReference type="ARBA" id="ARBA00009013"/>
    </source>
</evidence>
<dbReference type="InterPro" id="IPR002645">
    <property type="entry name" value="STAS_dom"/>
</dbReference>
<protein>
    <recommendedName>
        <fullName evidence="2">Anti-sigma factor antagonist</fullName>
    </recommendedName>
</protein>
<evidence type="ECO:0000256" key="2">
    <source>
        <dbReference type="RuleBase" id="RU003749"/>
    </source>
</evidence>
<gene>
    <name evidence="5" type="ORF">AN217_02370</name>
</gene>
<dbReference type="GO" id="GO:0043856">
    <property type="term" value="F:anti-sigma factor antagonist activity"/>
    <property type="evidence" value="ECO:0007669"/>
    <property type="project" value="InterPro"/>
</dbReference>
<dbReference type="EMBL" id="LJGV01000021">
    <property type="protein sequence ID" value="OEV02368.1"/>
    <property type="molecule type" value="Genomic_DNA"/>
</dbReference>
<dbReference type="Pfam" id="PF01740">
    <property type="entry name" value="STAS"/>
    <property type="match status" value="1"/>
</dbReference>
<dbReference type="AlphaFoldDB" id="A0A1E7KEM6"/>
<dbReference type="Gene3D" id="3.30.750.24">
    <property type="entry name" value="STAS domain"/>
    <property type="match status" value="1"/>
</dbReference>
<evidence type="ECO:0000313" key="5">
    <source>
        <dbReference type="EMBL" id="OEV02368.1"/>
    </source>
</evidence>
<dbReference type="PANTHER" id="PTHR33495:SF2">
    <property type="entry name" value="ANTI-SIGMA FACTOR ANTAGONIST TM_1081-RELATED"/>
    <property type="match status" value="1"/>
</dbReference>
<sequence>MLTRAEHGRSVVELHGEIDLAVVLATTPRLYALTAAPAPQLVADLRPVTFIDCSGLALLVDIRARALASGGAFTLVCADPRVLRLLRITGLEDILVPVPAPQALPEQPDRDTANAADTDGGGTDGGGTDGAAGPGGADASGGRES</sequence>
<evidence type="ECO:0000313" key="6">
    <source>
        <dbReference type="Proteomes" id="UP000175829"/>
    </source>
</evidence>
<accession>A0A1E7KEM6</accession>
<feature type="domain" description="STAS" evidence="4">
    <location>
        <begin position="1"/>
        <end position="95"/>
    </location>
</feature>
<dbReference type="NCBIfam" id="TIGR00377">
    <property type="entry name" value="ant_ant_sig"/>
    <property type="match status" value="1"/>
</dbReference>
<proteinExistence type="inferred from homology"/>
<dbReference type="SUPFAM" id="SSF52091">
    <property type="entry name" value="SpoIIaa-like"/>
    <property type="match status" value="1"/>
</dbReference>
<comment type="similarity">
    <text evidence="1 2">Belongs to the anti-sigma-factor antagonist family.</text>
</comment>
<organism evidence="5 6">
    <name type="scientific">Streptomyces qinglanensis</name>
    <dbReference type="NCBI Taxonomy" id="943816"/>
    <lineage>
        <taxon>Bacteria</taxon>
        <taxon>Bacillati</taxon>
        <taxon>Actinomycetota</taxon>
        <taxon>Actinomycetes</taxon>
        <taxon>Kitasatosporales</taxon>
        <taxon>Streptomycetaceae</taxon>
        <taxon>Streptomyces</taxon>
    </lineage>
</organism>
<dbReference type="CDD" id="cd07043">
    <property type="entry name" value="STAS_anti-anti-sigma_factors"/>
    <property type="match status" value="1"/>
</dbReference>
<dbReference type="InterPro" id="IPR003658">
    <property type="entry name" value="Anti-sigma_ant"/>
</dbReference>
<comment type="caution">
    <text evidence="5">The sequence shown here is derived from an EMBL/GenBank/DDBJ whole genome shotgun (WGS) entry which is preliminary data.</text>
</comment>
<dbReference type="InterPro" id="IPR036513">
    <property type="entry name" value="STAS_dom_sf"/>
</dbReference>
<dbReference type="PATRIC" id="fig|943816.4.peg.5566"/>
<evidence type="ECO:0000259" key="4">
    <source>
        <dbReference type="PROSITE" id="PS50801"/>
    </source>
</evidence>
<evidence type="ECO:0000256" key="3">
    <source>
        <dbReference type="SAM" id="MobiDB-lite"/>
    </source>
</evidence>
<dbReference type="PROSITE" id="PS50801">
    <property type="entry name" value="STAS"/>
    <property type="match status" value="1"/>
</dbReference>
<dbReference type="Proteomes" id="UP000175829">
    <property type="component" value="Unassembled WGS sequence"/>
</dbReference>
<dbReference type="PANTHER" id="PTHR33495">
    <property type="entry name" value="ANTI-SIGMA FACTOR ANTAGONIST TM_1081-RELATED-RELATED"/>
    <property type="match status" value="1"/>
</dbReference>
<reference evidence="5 6" key="1">
    <citation type="journal article" date="2016" name="Front. Microbiol.">
        <title>Comparative Genomics Analysis of Streptomyces Species Reveals Their Adaptation to the Marine Environment and Their Diversity at the Genomic Level.</title>
        <authorList>
            <person name="Tian X."/>
            <person name="Zhang Z."/>
            <person name="Yang T."/>
            <person name="Chen M."/>
            <person name="Li J."/>
            <person name="Chen F."/>
            <person name="Yang J."/>
            <person name="Li W."/>
            <person name="Zhang B."/>
            <person name="Zhang Z."/>
            <person name="Wu J."/>
            <person name="Zhang C."/>
            <person name="Long L."/>
            <person name="Xiao J."/>
        </authorList>
    </citation>
    <scope>NUCLEOTIDE SEQUENCE [LARGE SCALE GENOMIC DNA]</scope>
    <source>
        <strain evidence="5 6">SCSIO M10379</strain>
    </source>
</reference>